<evidence type="ECO:0000313" key="1">
    <source>
        <dbReference type="EMBL" id="MBF1415024.1"/>
    </source>
</evidence>
<accession>A0A930N6W5</accession>
<dbReference type="PROSITE" id="PS51257">
    <property type="entry name" value="PROKAR_LIPOPROTEIN"/>
    <property type="match status" value="1"/>
</dbReference>
<dbReference type="EMBL" id="JABZSQ010000083">
    <property type="protein sequence ID" value="MBF1415024.1"/>
    <property type="molecule type" value="Genomic_DNA"/>
</dbReference>
<evidence type="ECO:0000313" key="2">
    <source>
        <dbReference type="Proteomes" id="UP000757461"/>
    </source>
</evidence>
<comment type="caution">
    <text evidence="1">The sequence shown here is derived from an EMBL/GenBank/DDBJ whole genome shotgun (WGS) entry which is preliminary data.</text>
</comment>
<dbReference type="Proteomes" id="UP000757461">
    <property type="component" value="Unassembled WGS sequence"/>
</dbReference>
<name>A0A930N6W5_9BACT</name>
<sequence length="111" mass="12740">MGRTLFYYIFHHYTRTNTISTFSSLSFIFSCVNAQSSTALGWMFWMPGSKDNTSHYTITGSMKAYDLSSNPVKKQAGKADWQRAACSSITHYAVRENMKVKTIRMVKQPYK</sequence>
<dbReference type="RefSeq" id="WP_219444311.1">
    <property type="nucleotide sequence ID" value="NZ_JABZSL010000001.1"/>
</dbReference>
<gene>
    <name evidence="1" type="ORF">HXN33_05530</name>
</gene>
<reference evidence="1" key="1">
    <citation type="submission" date="2020-04" db="EMBL/GenBank/DDBJ databases">
        <title>Deep metagenomics examines the oral microbiome during advanced dental caries in children, revealing novel taxa and co-occurrences with host molecules.</title>
        <authorList>
            <person name="Baker J.L."/>
            <person name="Morton J.T."/>
            <person name="Dinis M."/>
            <person name="Alvarez R."/>
            <person name="Tran N.C."/>
            <person name="Knight R."/>
            <person name="Edlund A."/>
        </authorList>
    </citation>
    <scope>NUCLEOTIDE SEQUENCE</scope>
    <source>
        <strain evidence="1">JCVI_25_bin.9</strain>
    </source>
</reference>
<dbReference type="AlphaFoldDB" id="A0A930N6W5"/>
<proteinExistence type="predicted"/>
<organism evidence="1 2">
    <name type="scientific">Prevotella histicola</name>
    <dbReference type="NCBI Taxonomy" id="470565"/>
    <lineage>
        <taxon>Bacteria</taxon>
        <taxon>Pseudomonadati</taxon>
        <taxon>Bacteroidota</taxon>
        <taxon>Bacteroidia</taxon>
        <taxon>Bacteroidales</taxon>
        <taxon>Prevotellaceae</taxon>
        <taxon>Prevotella</taxon>
    </lineage>
</organism>
<protein>
    <submittedName>
        <fullName evidence="1">Uncharacterized protein</fullName>
    </submittedName>
</protein>